<dbReference type="SUPFAM" id="SSF47336">
    <property type="entry name" value="ACP-like"/>
    <property type="match status" value="1"/>
</dbReference>
<dbReference type="Pfam" id="PF00550">
    <property type="entry name" value="PP-binding"/>
    <property type="match status" value="1"/>
</dbReference>
<dbReference type="EMBL" id="MVGC01003393">
    <property type="protein sequence ID" value="RJE16652.1"/>
    <property type="molecule type" value="Genomic_DNA"/>
</dbReference>
<evidence type="ECO:0000259" key="3">
    <source>
        <dbReference type="PROSITE" id="PS50075"/>
    </source>
</evidence>
<sequence length="102" mass="11335">ESDLADDTDLFSLGIDSLQSTRLRASILKDIQLNGNTLPPNVVFEYPTIAKLAAAILSIRDSKTVEARDVIKEMEDLITKYSAFPNMFLVPRRRPSPVSLSL</sequence>
<dbReference type="InterPro" id="IPR009081">
    <property type="entry name" value="PP-bd_ACP"/>
</dbReference>
<dbReference type="InterPro" id="IPR036736">
    <property type="entry name" value="ACP-like_sf"/>
</dbReference>
<keyword evidence="5" id="KW-1185">Reference proteome</keyword>
<comment type="caution">
    <text evidence="4">The sequence shown here is derived from an EMBL/GenBank/DDBJ whole genome shotgun (WGS) entry which is preliminary data.</text>
</comment>
<dbReference type="Gene3D" id="1.10.1200.10">
    <property type="entry name" value="ACP-like"/>
    <property type="match status" value="1"/>
</dbReference>
<dbReference type="Proteomes" id="UP000266188">
    <property type="component" value="Unassembled WGS sequence"/>
</dbReference>
<dbReference type="OrthoDB" id="429813at2759"/>
<accession>A0A3A2Z0K8</accession>
<dbReference type="PROSITE" id="PS00012">
    <property type="entry name" value="PHOSPHOPANTETHEINE"/>
    <property type="match status" value="1"/>
</dbReference>
<evidence type="ECO:0000256" key="2">
    <source>
        <dbReference type="ARBA" id="ARBA00022553"/>
    </source>
</evidence>
<gene>
    <name evidence="4" type="ORF">PHISCL_11011</name>
</gene>
<dbReference type="AlphaFoldDB" id="A0A3A2Z0K8"/>
<dbReference type="InterPro" id="IPR006162">
    <property type="entry name" value="Ppantetheine_attach_site"/>
</dbReference>
<feature type="non-terminal residue" evidence="4">
    <location>
        <position position="102"/>
    </location>
</feature>
<dbReference type="PROSITE" id="PS50075">
    <property type="entry name" value="CARRIER"/>
    <property type="match status" value="1"/>
</dbReference>
<evidence type="ECO:0000313" key="5">
    <source>
        <dbReference type="Proteomes" id="UP000266188"/>
    </source>
</evidence>
<organism evidence="4 5">
    <name type="scientific">Aspergillus sclerotialis</name>
    <dbReference type="NCBI Taxonomy" id="2070753"/>
    <lineage>
        <taxon>Eukaryota</taxon>
        <taxon>Fungi</taxon>
        <taxon>Dikarya</taxon>
        <taxon>Ascomycota</taxon>
        <taxon>Pezizomycotina</taxon>
        <taxon>Eurotiomycetes</taxon>
        <taxon>Eurotiomycetidae</taxon>
        <taxon>Eurotiales</taxon>
        <taxon>Aspergillaceae</taxon>
        <taxon>Aspergillus</taxon>
        <taxon>Aspergillus subgen. Polypaecilum</taxon>
    </lineage>
</organism>
<evidence type="ECO:0000256" key="1">
    <source>
        <dbReference type="ARBA" id="ARBA00022450"/>
    </source>
</evidence>
<keyword evidence="2" id="KW-0597">Phosphoprotein</keyword>
<proteinExistence type="predicted"/>
<feature type="domain" description="Carrier" evidence="3">
    <location>
        <begin position="1"/>
        <end position="60"/>
    </location>
</feature>
<keyword evidence="1" id="KW-0596">Phosphopantetheine</keyword>
<reference evidence="5" key="1">
    <citation type="submission" date="2017-02" db="EMBL/GenBank/DDBJ databases">
        <authorList>
            <person name="Tafer H."/>
            <person name="Lopandic K."/>
        </authorList>
    </citation>
    <scope>NUCLEOTIDE SEQUENCE [LARGE SCALE GENOMIC DNA]</scope>
    <source>
        <strain evidence="5">CBS 366.77</strain>
    </source>
</reference>
<feature type="non-terminal residue" evidence="4">
    <location>
        <position position="1"/>
    </location>
</feature>
<name>A0A3A2Z0K8_9EURO</name>
<protein>
    <recommendedName>
        <fullName evidence="3">Carrier domain-containing protein</fullName>
    </recommendedName>
</protein>
<evidence type="ECO:0000313" key="4">
    <source>
        <dbReference type="EMBL" id="RJE16652.1"/>
    </source>
</evidence>